<keyword evidence="1" id="KW-0472">Membrane</keyword>
<dbReference type="AlphaFoldDB" id="A0A0N5CDX9"/>
<evidence type="ECO:0000313" key="3">
    <source>
        <dbReference type="WBParaSite" id="SPAL_0001607000.1"/>
    </source>
</evidence>
<proteinExistence type="predicted"/>
<keyword evidence="2" id="KW-1185">Reference proteome</keyword>
<keyword evidence="1" id="KW-1133">Transmembrane helix</keyword>
<name>A0A0N5CDX9_STREA</name>
<organism evidence="2 3">
    <name type="scientific">Strongyloides papillosus</name>
    <name type="common">Intestinal threadworm</name>
    <dbReference type="NCBI Taxonomy" id="174720"/>
    <lineage>
        <taxon>Eukaryota</taxon>
        <taxon>Metazoa</taxon>
        <taxon>Ecdysozoa</taxon>
        <taxon>Nematoda</taxon>
        <taxon>Chromadorea</taxon>
        <taxon>Rhabditida</taxon>
        <taxon>Tylenchina</taxon>
        <taxon>Panagrolaimomorpha</taxon>
        <taxon>Strongyloidoidea</taxon>
        <taxon>Strongyloididae</taxon>
        <taxon>Strongyloides</taxon>
    </lineage>
</organism>
<dbReference type="WBParaSite" id="SPAL_0001607000.1">
    <property type="protein sequence ID" value="SPAL_0001607000.1"/>
    <property type="gene ID" value="SPAL_0001607000"/>
</dbReference>
<protein>
    <submittedName>
        <fullName evidence="3">ZP domain-containing protein</fullName>
    </submittedName>
</protein>
<evidence type="ECO:0000256" key="1">
    <source>
        <dbReference type="SAM" id="Phobius"/>
    </source>
</evidence>
<reference evidence="3" key="1">
    <citation type="submission" date="2017-02" db="UniProtKB">
        <authorList>
            <consortium name="WormBaseParasite"/>
        </authorList>
    </citation>
    <scope>IDENTIFICATION</scope>
</reference>
<accession>A0A0N5CDX9</accession>
<keyword evidence="1" id="KW-0812">Transmembrane</keyword>
<dbReference type="Proteomes" id="UP000046392">
    <property type="component" value="Unplaced"/>
</dbReference>
<feature type="transmembrane region" description="Helical" evidence="1">
    <location>
        <begin position="33"/>
        <end position="54"/>
    </location>
</feature>
<evidence type="ECO:0000313" key="2">
    <source>
        <dbReference type="Proteomes" id="UP000046392"/>
    </source>
</evidence>
<sequence length="295" mass="32644">MIYGKNSLDNIWCESTCVASCPVPTTTEVATTVTITATWIFLVFIFFSQLVILWRLKFYAVCSSCSKSTTSLSSLDREEFFCNTPGVNVGATAASCAVNRSGQIFFTIEISVPKLMQFKIEFVSGVFAGSFPESIRALWLCGSVPGGNQVCNLNGLINLQILVVSSCAIMSQAMGTISVSNELRCILTLCKSAECRCGLLIKKKFENVFSTQVIIIPSGRYNGRLATTSESYRKAMFLRRKGIVFARGSFSFEKFATCNLPNDVQEELEEVKKSRSSIFEEVKKSRSSIFEKVDF</sequence>